<feature type="transmembrane region" description="Helical" evidence="1">
    <location>
        <begin position="181"/>
        <end position="201"/>
    </location>
</feature>
<comment type="caution">
    <text evidence="2">The sequence shown here is derived from an EMBL/GenBank/DDBJ whole genome shotgun (WGS) entry which is preliminary data.</text>
</comment>
<proteinExistence type="predicted"/>
<feature type="transmembrane region" description="Helical" evidence="1">
    <location>
        <begin position="55"/>
        <end position="72"/>
    </location>
</feature>
<feature type="transmembrane region" description="Helical" evidence="1">
    <location>
        <begin position="224"/>
        <end position="245"/>
    </location>
</feature>
<gene>
    <name evidence="2" type="ORF">QRD39_05275</name>
</gene>
<feature type="transmembrane region" description="Helical" evidence="1">
    <location>
        <begin position="363"/>
        <end position="385"/>
    </location>
</feature>
<feature type="transmembrane region" description="Helical" evidence="1">
    <location>
        <begin position="316"/>
        <end position="335"/>
    </location>
</feature>
<reference evidence="2 3" key="1">
    <citation type="submission" date="2023-06" db="EMBL/GenBank/DDBJ databases">
        <title>A potential novel species of Streptococcus isolated from human milk sample.</title>
        <authorList>
            <person name="Nguyen H.V."/>
            <person name="Trinh A.T.V."/>
            <person name="Hoang A.T.L."/>
            <person name="Bui L.N.H."/>
            <person name="Tran Q.T.L."/>
            <person name="Trinh T."/>
        </authorList>
    </citation>
    <scope>NUCLEOTIDE SEQUENCE [LARGE SCALE GENOMIC DNA]</scope>
    <source>
        <strain evidence="2 3">VTCC 12812</strain>
    </source>
</reference>
<sequence length="469" mass="55771">MFYEKAKVRLRIFLVIIWKILMNTLAYFPILFFVSILGIVIPAALLSLLISKDTVLLILEISIFLFLIGFYFKYLSKNNLLKIVFFAYWIISIVSLIMFLFTKLKFLILFQFALTLICIFHFTTWLKKIKEFLTESTEVLAFMNMWDTIFCGILIFILYHLDQVESILSYFMKRHKISGAQMSNWISILLIIILPFIYSFIKTIVSIKIFKNVNKIYIPKGKTLWNVHATMFIASFLWLFIYLYYFISRVLRFKPNLILDIFIFFFFIVSYLICWRVFYNQIKYGAKDIKEVVASWLTGTICILVLATFNQVENELISALTWFLPILIPSLIGKIDSQFDTKRYKKKPIRTEKMDRHLYRIQLYGFLTLLMLSIIPKLIEIISGLSIKLELAKFINPSADWMAEFLASTLIILFCFMLSLVVGGVIIWLLKYFYLDKYNRYYEFRNITPNVLNNHKYRKNIHKRRKNNV</sequence>
<feature type="transmembrane region" description="Helical" evidence="1">
    <location>
        <begin position="79"/>
        <end position="101"/>
    </location>
</feature>
<keyword evidence="3" id="KW-1185">Reference proteome</keyword>
<protein>
    <submittedName>
        <fullName evidence="2">Beta-carotene 15,15'-monooxygenase</fullName>
    </submittedName>
</protein>
<dbReference type="EMBL" id="JASUZV010000006">
    <property type="protein sequence ID" value="MDL5043523.1"/>
    <property type="molecule type" value="Genomic_DNA"/>
</dbReference>
<feature type="transmembrane region" description="Helical" evidence="1">
    <location>
        <begin position="20"/>
        <end position="49"/>
    </location>
</feature>
<organism evidence="2 3">
    <name type="scientific">Streptococcus raffinosi</name>
    <dbReference type="NCBI Taxonomy" id="3053355"/>
    <lineage>
        <taxon>Bacteria</taxon>
        <taxon>Bacillati</taxon>
        <taxon>Bacillota</taxon>
        <taxon>Bacilli</taxon>
        <taxon>Lactobacillales</taxon>
        <taxon>Streptococcaceae</taxon>
        <taxon>Streptococcus</taxon>
    </lineage>
</organism>
<evidence type="ECO:0000313" key="2">
    <source>
        <dbReference type="EMBL" id="MDL5043523.1"/>
    </source>
</evidence>
<accession>A0ABT7LUA0</accession>
<name>A0ABT7LUA0_9STRE</name>
<feature type="transmembrane region" description="Helical" evidence="1">
    <location>
        <begin position="107"/>
        <end position="127"/>
    </location>
</feature>
<feature type="transmembrane region" description="Helical" evidence="1">
    <location>
        <begin position="257"/>
        <end position="279"/>
    </location>
</feature>
<feature type="transmembrane region" description="Helical" evidence="1">
    <location>
        <begin position="291"/>
        <end position="310"/>
    </location>
</feature>
<dbReference type="RefSeq" id="WP_050787991.1">
    <property type="nucleotide sequence ID" value="NZ_JASUZV010000006.1"/>
</dbReference>
<keyword evidence="1" id="KW-1133">Transmembrane helix</keyword>
<keyword evidence="1" id="KW-0472">Membrane</keyword>
<feature type="transmembrane region" description="Helical" evidence="1">
    <location>
        <begin position="139"/>
        <end position="161"/>
    </location>
</feature>
<keyword evidence="1" id="KW-0812">Transmembrane</keyword>
<dbReference type="Proteomes" id="UP001529255">
    <property type="component" value="Unassembled WGS sequence"/>
</dbReference>
<feature type="transmembrane region" description="Helical" evidence="1">
    <location>
        <begin position="405"/>
        <end position="430"/>
    </location>
</feature>
<evidence type="ECO:0000256" key="1">
    <source>
        <dbReference type="SAM" id="Phobius"/>
    </source>
</evidence>
<evidence type="ECO:0000313" key="3">
    <source>
        <dbReference type="Proteomes" id="UP001529255"/>
    </source>
</evidence>